<dbReference type="CDD" id="cd06225">
    <property type="entry name" value="HAMP"/>
    <property type="match status" value="1"/>
</dbReference>
<keyword evidence="7 13" id="KW-0812">Transmembrane</keyword>
<dbReference type="EMBL" id="FNRF01000007">
    <property type="protein sequence ID" value="SEA92562.1"/>
    <property type="molecule type" value="Genomic_DNA"/>
</dbReference>
<dbReference type="InterPro" id="IPR050736">
    <property type="entry name" value="Sensor_HK_Regulatory"/>
</dbReference>
<keyword evidence="10" id="KW-0902">Two-component regulatory system</keyword>
<dbReference type="Gene3D" id="6.10.340.10">
    <property type="match status" value="1"/>
</dbReference>
<gene>
    <name evidence="16" type="ORF">SAMN05216462_3142</name>
</gene>
<dbReference type="PRINTS" id="PR00344">
    <property type="entry name" value="BCTRLSENSOR"/>
</dbReference>
<dbReference type="EC" id="2.7.13.3" evidence="3"/>
<dbReference type="InterPro" id="IPR003594">
    <property type="entry name" value="HATPase_dom"/>
</dbReference>
<dbReference type="Gene3D" id="3.30.450.20">
    <property type="entry name" value="PAS domain"/>
    <property type="match status" value="2"/>
</dbReference>
<keyword evidence="6" id="KW-0808">Transferase</keyword>
<reference evidence="16 17" key="1">
    <citation type="submission" date="2016-10" db="EMBL/GenBank/DDBJ databases">
        <authorList>
            <person name="de Groot N.N."/>
        </authorList>
    </citation>
    <scope>NUCLEOTIDE SEQUENCE [LARGE SCALE GENOMIC DNA]</scope>
    <source>
        <strain evidence="16 17">D31d</strain>
    </source>
</reference>
<evidence type="ECO:0000256" key="13">
    <source>
        <dbReference type="SAM" id="Phobius"/>
    </source>
</evidence>
<evidence type="ECO:0000256" key="5">
    <source>
        <dbReference type="ARBA" id="ARBA00022553"/>
    </source>
</evidence>
<dbReference type="InterPro" id="IPR003660">
    <property type="entry name" value="HAMP_dom"/>
</dbReference>
<dbReference type="CDD" id="cd00082">
    <property type="entry name" value="HisKA"/>
    <property type="match status" value="1"/>
</dbReference>
<dbReference type="InterPro" id="IPR036097">
    <property type="entry name" value="HisK_dim/P_sf"/>
</dbReference>
<dbReference type="SUPFAM" id="SSF55874">
    <property type="entry name" value="ATPase domain of HSP90 chaperone/DNA topoisomerase II/histidine kinase"/>
    <property type="match status" value="1"/>
</dbReference>
<keyword evidence="4" id="KW-1003">Cell membrane</keyword>
<evidence type="ECO:0000259" key="14">
    <source>
        <dbReference type="PROSITE" id="PS50109"/>
    </source>
</evidence>
<dbReference type="GO" id="GO:0016020">
    <property type="term" value="C:membrane"/>
    <property type="evidence" value="ECO:0007669"/>
    <property type="project" value="UniProtKB-SubCell"/>
</dbReference>
<dbReference type="CDD" id="cd12912">
    <property type="entry name" value="PDC2_MCP_like"/>
    <property type="match status" value="1"/>
</dbReference>
<protein>
    <recommendedName>
        <fullName evidence="3">histidine kinase</fullName>
        <ecNumber evidence="3">2.7.13.3</ecNumber>
    </recommendedName>
</protein>
<proteinExistence type="predicted"/>
<feature type="coiled-coil region" evidence="12">
    <location>
        <begin position="389"/>
        <end position="426"/>
    </location>
</feature>
<feature type="transmembrane region" description="Helical" evidence="13">
    <location>
        <begin position="12"/>
        <end position="38"/>
    </location>
</feature>
<dbReference type="Pfam" id="PF02518">
    <property type="entry name" value="HATPase_c"/>
    <property type="match status" value="1"/>
</dbReference>
<sequence length="650" mass="73778">MSILLNRIKRKLSLKLSLGILLFLVVVFTFSIGTLFLYSRQLVKQQAMARANLELENCTERVNELMNEVEVATRTAVWHLGDDIRPDSLLNYIRLVVGQNPNFDGCSVAMVPDFFPDRGRYFSVYAYNPENADTVVAKIEKPYDYFDKPWYRTAATLGKPCWVEAYAEDLQGVESTDFDDMIVSYCVPMYDRHKQLMSVISTDLAIDWLSEVISSYKPYPKSYVMLLGANGQYVVHPDTTKLKSRTIFNDADPTKQQDLISLGHQMIAGKKGMLNVKVNGEPCVVLYQSLTKAPWSMALICYESDIFVSYNKLLYILIPVLTFGLLLILVFCLNVVSMMVQPLNDLTRQISYITDGHFHEAISFSRRKDVIGRLQNNFAEMQQALSSHILNLKQTNVEAERMNQDLAEANEQAHKADEKKNEFLQDITHQIRTPLNIINGFTQVLRDDYESIPQEELGNITETMQTNAILISRMVGMLIVASNAGKDVKVDTHERVCIKELIQHVADIYASRPPHTIDLTTDVQVDDKRTVKTNRDYLTKALNELLFNAKKFTTEGHVKLSVKTDGLKVMFFVEDTGPGISESVRKNLFDTFEKGDIFSEGLGLGLPVCRQLVRLIGGELKLDATYTNGSRFVIVIPDEEAWVDLHDDLR</sequence>
<evidence type="ECO:0000256" key="7">
    <source>
        <dbReference type="ARBA" id="ARBA00022692"/>
    </source>
</evidence>
<evidence type="ECO:0000256" key="2">
    <source>
        <dbReference type="ARBA" id="ARBA00004651"/>
    </source>
</evidence>
<dbReference type="SMART" id="SM00388">
    <property type="entry name" value="HisKA"/>
    <property type="match status" value="1"/>
</dbReference>
<dbReference type="InterPro" id="IPR033479">
    <property type="entry name" value="dCache_1"/>
</dbReference>
<feature type="coiled-coil region" evidence="12">
    <location>
        <begin position="48"/>
        <end position="75"/>
    </location>
</feature>
<evidence type="ECO:0000313" key="16">
    <source>
        <dbReference type="EMBL" id="SEA92562.1"/>
    </source>
</evidence>
<keyword evidence="9 13" id="KW-1133">Transmembrane helix</keyword>
<dbReference type="RefSeq" id="WP_074762307.1">
    <property type="nucleotide sequence ID" value="NZ_FNRF01000007.1"/>
</dbReference>
<accession>A0A1H4F7U4</accession>
<dbReference type="OrthoDB" id="594725at2"/>
<dbReference type="Pfam" id="PF00512">
    <property type="entry name" value="HisKA"/>
    <property type="match status" value="1"/>
</dbReference>
<evidence type="ECO:0000256" key="4">
    <source>
        <dbReference type="ARBA" id="ARBA00022475"/>
    </source>
</evidence>
<dbReference type="InterPro" id="IPR036890">
    <property type="entry name" value="HATPase_C_sf"/>
</dbReference>
<evidence type="ECO:0000256" key="9">
    <source>
        <dbReference type="ARBA" id="ARBA00022989"/>
    </source>
</evidence>
<organism evidence="16 17">
    <name type="scientific">Xylanibacter ruminicola</name>
    <name type="common">Prevotella ruminicola</name>
    <dbReference type="NCBI Taxonomy" id="839"/>
    <lineage>
        <taxon>Bacteria</taxon>
        <taxon>Pseudomonadati</taxon>
        <taxon>Bacteroidota</taxon>
        <taxon>Bacteroidia</taxon>
        <taxon>Bacteroidales</taxon>
        <taxon>Prevotellaceae</taxon>
        <taxon>Xylanibacter</taxon>
    </lineage>
</organism>
<dbReference type="Proteomes" id="UP000182257">
    <property type="component" value="Unassembled WGS sequence"/>
</dbReference>
<name>A0A1H4F7U4_XYLRU</name>
<evidence type="ECO:0000313" key="17">
    <source>
        <dbReference type="Proteomes" id="UP000182257"/>
    </source>
</evidence>
<feature type="domain" description="Histidine kinase" evidence="14">
    <location>
        <begin position="426"/>
        <end position="640"/>
    </location>
</feature>
<dbReference type="InterPro" id="IPR004358">
    <property type="entry name" value="Sig_transdc_His_kin-like_C"/>
</dbReference>
<dbReference type="AlphaFoldDB" id="A0A1H4F7U4"/>
<keyword evidence="12" id="KW-0175">Coiled coil</keyword>
<evidence type="ECO:0000256" key="12">
    <source>
        <dbReference type="SAM" id="Coils"/>
    </source>
</evidence>
<dbReference type="Gene3D" id="3.30.565.10">
    <property type="entry name" value="Histidine kinase-like ATPase, C-terminal domain"/>
    <property type="match status" value="1"/>
</dbReference>
<keyword evidence="8 16" id="KW-0418">Kinase</keyword>
<dbReference type="PANTHER" id="PTHR43711:SF26">
    <property type="entry name" value="SENSOR HISTIDINE KINASE RCSC"/>
    <property type="match status" value="1"/>
</dbReference>
<dbReference type="PROSITE" id="PS50109">
    <property type="entry name" value="HIS_KIN"/>
    <property type="match status" value="1"/>
</dbReference>
<dbReference type="InterPro" id="IPR005467">
    <property type="entry name" value="His_kinase_dom"/>
</dbReference>
<dbReference type="GO" id="GO:0000155">
    <property type="term" value="F:phosphorelay sensor kinase activity"/>
    <property type="evidence" value="ECO:0007669"/>
    <property type="project" value="InterPro"/>
</dbReference>
<comment type="catalytic activity">
    <reaction evidence="1">
        <text>ATP + protein L-histidine = ADP + protein N-phospho-L-histidine.</text>
        <dbReference type="EC" id="2.7.13.3"/>
    </reaction>
</comment>
<dbReference type="PANTHER" id="PTHR43711">
    <property type="entry name" value="TWO-COMPONENT HISTIDINE KINASE"/>
    <property type="match status" value="1"/>
</dbReference>
<evidence type="ECO:0000256" key="8">
    <source>
        <dbReference type="ARBA" id="ARBA00022777"/>
    </source>
</evidence>
<feature type="transmembrane region" description="Helical" evidence="13">
    <location>
        <begin position="313"/>
        <end position="336"/>
    </location>
</feature>
<feature type="domain" description="HAMP" evidence="15">
    <location>
        <begin position="337"/>
        <end position="390"/>
    </location>
</feature>
<dbReference type="SUPFAM" id="SSF47384">
    <property type="entry name" value="Homodimeric domain of signal transducing histidine kinase"/>
    <property type="match status" value="1"/>
</dbReference>
<keyword evidence="11 13" id="KW-0472">Membrane</keyword>
<dbReference type="InterPro" id="IPR003661">
    <property type="entry name" value="HisK_dim/P_dom"/>
</dbReference>
<dbReference type="Gene3D" id="1.10.287.130">
    <property type="match status" value="1"/>
</dbReference>
<comment type="subcellular location">
    <subcellularLocation>
        <location evidence="2">Cell membrane</location>
        <topology evidence="2">Multi-pass membrane protein</topology>
    </subcellularLocation>
</comment>
<keyword evidence="5" id="KW-0597">Phosphoprotein</keyword>
<evidence type="ECO:0000256" key="6">
    <source>
        <dbReference type="ARBA" id="ARBA00022679"/>
    </source>
</evidence>
<evidence type="ECO:0000256" key="1">
    <source>
        <dbReference type="ARBA" id="ARBA00000085"/>
    </source>
</evidence>
<evidence type="ECO:0000256" key="10">
    <source>
        <dbReference type="ARBA" id="ARBA00023012"/>
    </source>
</evidence>
<dbReference type="CDD" id="cd12913">
    <property type="entry name" value="PDC1_MCP_like"/>
    <property type="match status" value="1"/>
</dbReference>
<dbReference type="Pfam" id="PF02743">
    <property type="entry name" value="dCache_1"/>
    <property type="match status" value="1"/>
</dbReference>
<dbReference type="SUPFAM" id="SSF158472">
    <property type="entry name" value="HAMP domain-like"/>
    <property type="match status" value="1"/>
</dbReference>
<dbReference type="PROSITE" id="PS50885">
    <property type="entry name" value="HAMP"/>
    <property type="match status" value="1"/>
</dbReference>
<evidence type="ECO:0000256" key="11">
    <source>
        <dbReference type="ARBA" id="ARBA00023136"/>
    </source>
</evidence>
<evidence type="ECO:0000256" key="3">
    <source>
        <dbReference type="ARBA" id="ARBA00012438"/>
    </source>
</evidence>
<evidence type="ECO:0000259" key="15">
    <source>
        <dbReference type="PROSITE" id="PS50885"/>
    </source>
</evidence>
<dbReference type="SMART" id="SM00387">
    <property type="entry name" value="HATPase_c"/>
    <property type="match status" value="1"/>
</dbReference>